<dbReference type="PROSITE" id="PS50059">
    <property type="entry name" value="FKBP_PPIASE"/>
    <property type="match status" value="1"/>
</dbReference>
<proteinExistence type="predicted"/>
<dbReference type="InterPro" id="IPR019734">
    <property type="entry name" value="TPR_rpt"/>
</dbReference>
<keyword evidence="2 4" id="KW-0802">TPR repeat</keyword>
<dbReference type="SUPFAM" id="SSF54534">
    <property type="entry name" value="FKBP-like"/>
    <property type="match status" value="1"/>
</dbReference>
<comment type="catalytic activity">
    <reaction evidence="3">
        <text>[protein]-peptidylproline (omega=180) = [protein]-peptidylproline (omega=0)</text>
        <dbReference type="Rhea" id="RHEA:16237"/>
        <dbReference type="Rhea" id="RHEA-COMP:10747"/>
        <dbReference type="Rhea" id="RHEA-COMP:10748"/>
        <dbReference type="ChEBI" id="CHEBI:83833"/>
        <dbReference type="ChEBI" id="CHEBI:83834"/>
        <dbReference type="EC" id="5.2.1.8"/>
    </reaction>
</comment>
<evidence type="ECO:0000256" key="5">
    <source>
        <dbReference type="SAM" id="Phobius"/>
    </source>
</evidence>
<keyword evidence="5" id="KW-0472">Membrane</keyword>
<dbReference type="InterPro" id="IPR050754">
    <property type="entry name" value="FKBP4/5/8-like"/>
</dbReference>
<evidence type="ECO:0000256" key="1">
    <source>
        <dbReference type="ARBA" id="ARBA00022737"/>
    </source>
</evidence>
<dbReference type="PANTHER" id="PTHR46512:SF1">
    <property type="entry name" value="PEPTIDYLPROLYL ISOMERASE"/>
    <property type="match status" value="1"/>
</dbReference>
<dbReference type="FunFam" id="1.25.40.10:FF:000113">
    <property type="entry name" value="Peptidylprolyl isomerase"/>
    <property type="match status" value="1"/>
</dbReference>
<dbReference type="OrthoDB" id="532682at2759"/>
<dbReference type="GO" id="GO:0016020">
    <property type="term" value="C:membrane"/>
    <property type="evidence" value="ECO:0007669"/>
    <property type="project" value="TreeGrafter"/>
</dbReference>
<keyword evidence="3" id="KW-0697">Rotamase</keyword>
<dbReference type="InterPro" id="IPR001179">
    <property type="entry name" value="PPIase_FKBP_dom"/>
</dbReference>
<feature type="repeat" description="TPR" evidence="4">
    <location>
        <begin position="254"/>
        <end position="287"/>
    </location>
</feature>
<evidence type="ECO:0000259" key="6">
    <source>
        <dbReference type="PROSITE" id="PS50059"/>
    </source>
</evidence>
<feature type="repeat" description="TPR" evidence="4">
    <location>
        <begin position="160"/>
        <end position="193"/>
    </location>
</feature>
<dbReference type="GO" id="GO:0005829">
    <property type="term" value="C:cytosol"/>
    <property type="evidence" value="ECO:0007669"/>
    <property type="project" value="TreeGrafter"/>
</dbReference>
<dbReference type="GO" id="GO:0043066">
    <property type="term" value="P:negative regulation of apoptotic process"/>
    <property type="evidence" value="ECO:0007669"/>
    <property type="project" value="TreeGrafter"/>
</dbReference>
<evidence type="ECO:0000313" key="8">
    <source>
        <dbReference type="Proteomes" id="UP001107558"/>
    </source>
</evidence>
<dbReference type="GO" id="GO:0003755">
    <property type="term" value="F:peptidyl-prolyl cis-trans isomerase activity"/>
    <property type="evidence" value="ECO:0007669"/>
    <property type="project" value="UniProtKB-KW"/>
</dbReference>
<dbReference type="Proteomes" id="UP001107558">
    <property type="component" value="Chromosome 1"/>
</dbReference>
<feature type="repeat" description="TPR" evidence="4">
    <location>
        <begin position="220"/>
        <end position="253"/>
    </location>
</feature>
<keyword evidence="5" id="KW-1133">Transmembrane helix</keyword>
<evidence type="ECO:0000256" key="2">
    <source>
        <dbReference type="ARBA" id="ARBA00022803"/>
    </source>
</evidence>
<sequence length="371" mass="41699">MEQTTTTSSNSSSFEDLAKDNDLKESEDKDFMDILGNNQLTKKILVRGTPETRPERLYICKINLTGVLEDTGDVVEEYENFVFQLSDLEVCQGLDMAIALMDVGEKAEIKCVSRFAYGNLGLASKNIPADATIIYTVELLSAHEETDLEKKSFESRKEIGNKKRERGNYYFERQEYNSAIQLYRRALEYLDESEGGIKYPTSNEEEPTNSQLQELLEDRIKVYNNLAQAQMKIQAFDTALKSIDTVLQCQPNNVKALYRKGKILEAKADVAGAIPLIRKAATLDPDNKSIQNELSKLILKSKKEALNEKDLYQKMLGQAQKLESKAQSKSSNSNTAGNAESGNRLKLWTYTLGSILVSVAAVAIYRYKYGV</sequence>
<dbReference type="InterPro" id="IPR011990">
    <property type="entry name" value="TPR-like_helical_dom_sf"/>
</dbReference>
<dbReference type="InterPro" id="IPR046357">
    <property type="entry name" value="PPIase_dom_sf"/>
</dbReference>
<name>A0A9J6CE77_POLVA</name>
<keyword evidence="5" id="KW-0812">Transmembrane</keyword>
<keyword evidence="8" id="KW-1185">Reference proteome</keyword>
<dbReference type="SMART" id="SM00028">
    <property type="entry name" value="TPR"/>
    <property type="match status" value="3"/>
</dbReference>
<dbReference type="GO" id="GO:0012505">
    <property type="term" value="C:endomembrane system"/>
    <property type="evidence" value="ECO:0007669"/>
    <property type="project" value="TreeGrafter"/>
</dbReference>
<dbReference type="Gene3D" id="3.10.50.40">
    <property type="match status" value="1"/>
</dbReference>
<evidence type="ECO:0000256" key="4">
    <source>
        <dbReference type="PROSITE-ProRule" id="PRU00339"/>
    </source>
</evidence>
<dbReference type="GO" id="GO:0044183">
    <property type="term" value="F:protein folding chaperone"/>
    <property type="evidence" value="ECO:0007669"/>
    <property type="project" value="TreeGrafter"/>
</dbReference>
<dbReference type="Gene3D" id="1.25.40.10">
    <property type="entry name" value="Tetratricopeptide repeat domain"/>
    <property type="match status" value="1"/>
</dbReference>
<dbReference type="PANTHER" id="PTHR46512">
    <property type="entry name" value="PEPTIDYLPROLYL ISOMERASE"/>
    <property type="match status" value="1"/>
</dbReference>
<accession>A0A9J6CE77</accession>
<dbReference type="PROSITE" id="PS50005">
    <property type="entry name" value="TPR"/>
    <property type="match status" value="3"/>
</dbReference>
<reference evidence="7" key="1">
    <citation type="submission" date="2021-03" db="EMBL/GenBank/DDBJ databases">
        <title>Chromosome level genome of the anhydrobiotic midge Polypedilum vanderplanki.</title>
        <authorList>
            <person name="Yoshida Y."/>
            <person name="Kikawada T."/>
            <person name="Gusev O."/>
        </authorList>
    </citation>
    <scope>NUCLEOTIDE SEQUENCE</scope>
    <source>
        <strain evidence="7">NIAS01</strain>
        <tissue evidence="7">Whole body or cell culture</tissue>
    </source>
</reference>
<keyword evidence="3" id="KW-0413">Isomerase</keyword>
<keyword evidence="1" id="KW-0677">Repeat</keyword>
<dbReference type="GO" id="GO:0005740">
    <property type="term" value="C:mitochondrial envelope"/>
    <property type="evidence" value="ECO:0007669"/>
    <property type="project" value="TreeGrafter"/>
</dbReference>
<evidence type="ECO:0000256" key="3">
    <source>
        <dbReference type="PROSITE-ProRule" id="PRU00277"/>
    </source>
</evidence>
<evidence type="ECO:0000313" key="7">
    <source>
        <dbReference type="EMBL" id="KAG5680394.1"/>
    </source>
</evidence>
<protein>
    <recommendedName>
        <fullName evidence="3">peptidylprolyl isomerase</fullName>
        <ecNumber evidence="3">5.2.1.8</ecNumber>
    </recommendedName>
</protein>
<feature type="domain" description="PPIase FKBP-type" evidence="6">
    <location>
        <begin position="57"/>
        <end position="143"/>
    </location>
</feature>
<dbReference type="EMBL" id="JADBJN010000001">
    <property type="protein sequence ID" value="KAG5680394.1"/>
    <property type="molecule type" value="Genomic_DNA"/>
</dbReference>
<gene>
    <name evidence="7" type="ORF">PVAND_009903</name>
</gene>
<comment type="caution">
    <text evidence="7">The sequence shown here is derived from an EMBL/GenBank/DDBJ whole genome shotgun (WGS) entry which is preliminary data.</text>
</comment>
<dbReference type="Pfam" id="PF13432">
    <property type="entry name" value="TPR_16"/>
    <property type="match status" value="1"/>
</dbReference>
<organism evidence="7 8">
    <name type="scientific">Polypedilum vanderplanki</name>
    <name type="common">Sleeping chironomid midge</name>
    <dbReference type="NCBI Taxonomy" id="319348"/>
    <lineage>
        <taxon>Eukaryota</taxon>
        <taxon>Metazoa</taxon>
        <taxon>Ecdysozoa</taxon>
        <taxon>Arthropoda</taxon>
        <taxon>Hexapoda</taxon>
        <taxon>Insecta</taxon>
        <taxon>Pterygota</taxon>
        <taxon>Neoptera</taxon>
        <taxon>Endopterygota</taxon>
        <taxon>Diptera</taxon>
        <taxon>Nematocera</taxon>
        <taxon>Chironomoidea</taxon>
        <taxon>Chironomidae</taxon>
        <taxon>Chironominae</taxon>
        <taxon>Polypedilum</taxon>
        <taxon>Polypedilum</taxon>
    </lineage>
</organism>
<dbReference type="EC" id="5.2.1.8" evidence="3"/>
<dbReference type="Pfam" id="PF00254">
    <property type="entry name" value="FKBP_C"/>
    <property type="match status" value="1"/>
</dbReference>
<dbReference type="SUPFAM" id="SSF48452">
    <property type="entry name" value="TPR-like"/>
    <property type="match status" value="1"/>
</dbReference>
<feature type="transmembrane region" description="Helical" evidence="5">
    <location>
        <begin position="347"/>
        <end position="367"/>
    </location>
</feature>
<dbReference type="AlphaFoldDB" id="A0A9J6CE77"/>